<dbReference type="GO" id="GO:0046872">
    <property type="term" value="F:metal ion binding"/>
    <property type="evidence" value="ECO:0007669"/>
    <property type="project" value="UniProtKB-KW"/>
</dbReference>
<dbReference type="GO" id="GO:0016787">
    <property type="term" value="F:hydrolase activity"/>
    <property type="evidence" value="ECO:0007669"/>
    <property type="project" value="UniProtKB-KW"/>
</dbReference>
<evidence type="ECO:0000259" key="12">
    <source>
        <dbReference type="PROSITE" id="PS52020"/>
    </source>
</evidence>
<accession>A0A8S5S3N1</accession>
<keyword evidence="3" id="KW-0548">Nucleotidyltransferase</keyword>
<sequence length="370" mass="41750">MTSSGKTQSMNNTMAARDAGAKRWCFTINNPTSDDKFWEDSEHEEQMDFIAVQYEVGEMGTPHYQGFLILKRKNRLSWLKSNFSNRAHWEKTRGSDIEAYQYCIKDDTHPPGSYRWEKGTLKNCQKRKSREELEETVIEEVDELKEKFKPAAEINSQVLARPGFLAAYNALTADLLGPYRPELKIITMVGPPGTGKSFAINTLFPKAGRAIIGNGGTWFANPTSKVMVFEEFAGQIQLQKMLKYLDPYPMALEIKGGMRPAMYETVIITSNTRPDGWYKDEEAGGKRTDALLALWDRLGFKNGNNTICRTCGTYLEPAQPGAITKPWLDSTRNWFMQQLMGACGIAAHDVLTDEDISDDDEDSLDGFITD</sequence>
<dbReference type="PROSITE" id="PS52020">
    <property type="entry name" value="CRESS_DNA_REP"/>
    <property type="match status" value="1"/>
</dbReference>
<evidence type="ECO:0000256" key="7">
    <source>
        <dbReference type="ARBA" id="ARBA00022741"/>
    </source>
</evidence>
<evidence type="ECO:0000256" key="6">
    <source>
        <dbReference type="ARBA" id="ARBA00022723"/>
    </source>
</evidence>
<dbReference type="GO" id="GO:0000166">
    <property type="term" value="F:nucleotide binding"/>
    <property type="evidence" value="ECO:0007669"/>
    <property type="project" value="UniProtKB-KW"/>
</dbReference>
<evidence type="ECO:0000256" key="10">
    <source>
        <dbReference type="ARBA" id="ARBA00023124"/>
    </source>
</evidence>
<protein>
    <submittedName>
        <fullName evidence="13">Viral replication protein</fullName>
    </submittedName>
</protein>
<evidence type="ECO:0000256" key="5">
    <source>
        <dbReference type="ARBA" id="ARBA00022722"/>
    </source>
</evidence>
<evidence type="ECO:0000256" key="1">
    <source>
        <dbReference type="ARBA" id="ARBA00004147"/>
    </source>
</evidence>
<dbReference type="GO" id="GO:0006260">
    <property type="term" value="P:DNA replication"/>
    <property type="evidence" value="ECO:0007669"/>
    <property type="project" value="UniProtKB-KW"/>
</dbReference>
<dbReference type="GO" id="GO:0042025">
    <property type="term" value="C:host cell nucleus"/>
    <property type="evidence" value="ECO:0007669"/>
    <property type="project" value="UniProtKB-SubCell"/>
</dbReference>
<keyword evidence="5" id="KW-0540">Nuclease</keyword>
<evidence type="ECO:0000256" key="4">
    <source>
        <dbReference type="ARBA" id="ARBA00022705"/>
    </source>
</evidence>
<keyword evidence="10" id="KW-0190">Covalent protein-DNA linkage</keyword>
<name>A0A8S5S3N1_9VIRU</name>
<organism evidence="13">
    <name type="scientific">virus sp. ctL6D46</name>
    <dbReference type="NCBI Taxonomy" id="2827989"/>
    <lineage>
        <taxon>Viruses</taxon>
    </lineage>
</organism>
<comment type="subcellular location">
    <subcellularLocation>
        <location evidence="1">Host nucleus</location>
    </subcellularLocation>
</comment>
<evidence type="ECO:0000256" key="11">
    <source>
        <dbReference type="ARBA" id="ARBA00023125"/>
    </source>
</evidence>
<proteinExistence type="predicted"/>
<keyword evidence="4" id="KW-0235">DNA replication</keyword>
<dbReference type="InterPro" id="IPR049912">
    <property type="entry name" value="CRESS_DNA_REP"/>
</dbReference>
<reference evidence="13" key="1">
    <citation type="journal article" date="2021" name="Proc. Natl. Acad. Sci. U.S.A.">
        <title>A Catalog of Tens of Thousands of Viruses from Human Metagenomes Reveals Hidden Associations with Chronic Diseases.</title>
        <authorList>
            <person name="Tisza M.J."/>
            <person name="Buck C.B."/>
        </authorList>
    </citation>
    <scope>NUCLEOTIDE SEQUENCE</scope>
    <source>
        <strain evidence="13">CtL6D46</strain>
    </source>
</reference>
<keyword evidence="2" id="KW-0808">Transferase</keyword>
<dbReference type="EMBL" id="BK032516">
    <property type="protein sequence ID" value="DAF45637.1"/>
    <property type="molecule type" value="Genomic_DNA"/>
</dbReference>
<dbReference type="GO" id="GO:0016779">
    <property type="term" value="F:nucleotidyltransferase activity"/>
    <property type="evidence" value="ECO:0007669"/>
    <property type="project" value="UniProtKB-KW"/>
</dbReference>
<keyword evidence="7" id="KW-0547">Nucleotide-binding</keyword>
<dbReference type="SUPFAM" id="SSF52540">
    <property type="entry name" value="P-loop containing nucleoside triphosphate hydrolases"/>
    <property type="match status" value="1"/>
</dbReference>
<dbReference type="Gene3D" id="3.40.1310.20">
    <property type="match status" value="1"/>
</dbReference>
<dbReference type="InterPro" id="IPR027417">
    <property type="entry name" value="P-loop_NTPase"/>
</dbReference>
<keyword evidence="8" id="KW-0255">Endonuclease</keyword>
<evidence type="ECO:0000256" key="8">
    <source>
        <dbReference type="ARBA" id="ARBA00022759"/>
    </source>
</evidence>
<evidence type="ECO:0000313" key="13">
    <source>
        <dbReference type="EMBL" id="DAF45637.1"/>
    </source>
</evidence>
<dbReference type="GO" id="GO:0004519">
    <property type="term" value="F:endonuclease activity"/>
    <property type="evidence" value="ECO:0007669"/>
    <property type="project" value="UniProtKB-KW"/>
</dbReference>
<evidence type="ECO:0000256" key="3">
    <source>
        <dbReference type="ARBA" id="ARBA00022695"/>
    </source>
</evidence>
<keyword evidence="11" id="KW-0238">DNA-binding</keyword>
<dbReference type="GO" id="GO:0003677">
    <property type="term" value="F:DNA binding"/>
    <property type="evidence" value="ECO:0007669"/>
    <property type="project" value="UniProtKB-KW"/>
</dbReference>
<feature type="domain" description="CRESS-DNA virus Rep endonuclease" evidence="12">
    <location>
        <begin position="18"/>
        <end position="121"/>
    </location>
</feature>
<dbReference type="Pfam" id="PF02407">
    <property type="entry name" value="Viral_Rep"/>
    <property type="match status" value="1"/>
</dbReference>
<evidence type="ECO:0000256" key="9">
    <source>
        <dbReference type="ARBA" id="ARBA00022801"/>
    </source>
</evidence>
<evidence type="ECO:0000256" key="2">
    <source>
        <dbReference type="ARBA" id="ARBA00022679"/>
    </source>
</evidence>
<keyword evidence="9" id="KW-0378">Hydrolase</keyword>
<keyword evidence="6" id="KW-0479">Metal-binding</keyword>